<dbReference type="AlphaFoldDB" id="X1VZ16"/>
<gene>
    <name evidence="8" type="ORF">S12H4_56349</name>
</gene>
<keyword evidence="2" id="KW-0285">Flavoprotein</keyword>
<evidence type="ECO:0000313" key="8">
    <source>
        <dbReference type="EMBL" id="GAJ25051.1"/>
    </source>
</evidence>
<dbReference type="GO" id="GO:0008531">
    <property type="term" value="F:riboflavin kinase activity"/>
    <property type="evidence" value="ECO:0007669"/>
    <property type="project" value="UniProtKB-EC"/>
</dbReference>
<dbReference type="Pfam" id="PF01687">
    <property type="entry name" value="Flavokinase"/>
    <property type="match status" value="1"/>
</dbReference>
<dbReference type="SUPFAM" id="SSF82114">
    <property type="entry name" value="Riboflavin kinase-like"/>
    <property type="match status" value="1"/>
</dbReference>
<name>X1VZ16_9ZZZZ</name>
<evidence type="ECO:0000256" key="3">
    <source>
        <dbReference type="ARBA" id="ARBA00022643"/>
    </source>
</evidence>
<comment type="caution">
    <text evidence="8">The sequence shown here is derived from an EMBL/GenBank/DDBJ whole genome shotgun (WGS) entry which is preliminary data.</text>
</comment>
<keyword evidence="4" id="KW-0808">Transferase</keyword>
<organism evidence="8">
    <name type="scientific">marine sediment metagenome</name>
    <dbReference type="NCBI Taxonomy" id="412755"/>
    <lineage>
        <taxon>unclassified sequences</taxon>
        <taxon>metagenomes</taxon>
        <taxon>ecological metagenomes</taxon>
    </lineage>
</organism>
<keyword evidence="3" id="KW-0288">FMN</keyword>
<dbReference type="Gene3D" id="2.40.30.30">
    <property type="entry name" value="Riboflavin kinase-like"/>
    <property type="match status" value="1"/>
</dbReference>
<accession>X1VZ16</accession>
<keyword evidence="5" id="KW-0547">Nucleotide-binding</keyword>
<evidence type="ECO:0000256" key="5">
    <source>
        <dbReference type="ARBA" id="ARBA00022741"/>
    </source>
</evidence>
<evidence type="ECO:0000256" key="4">
    <source>
        <dbReference type="ARBA" id="ARBA00022679"/>
    </source>
</evidence>
<dbReference type="InterPro" id="IPR023465">
    <property type="entry name" value="Riboflavin_kinase_dom_sf"/>
</dbReference>
<feature type="domain" description="Riboflavin kinase" evidence="7">
    <location>
        <begin position="1"/>
        <end position="49"/>
    </location>
</feature>
<sequence length="50" mass="6075">MEVYVLDYHSDLYGRELKIDIMARLRSEERFDTVDELKKQITEDIKQGRK</sequence>
<dbReference type="GO" id="GO:0009231">
    <property type="term" value="P:riboflavin biosynthetic process"/>
    <property type="evidence" value="ECO:0007669"/>
    <property type="project" value="InterPro"/>
</dbReference>
<keyword evidence="6" id="KW-0067">ATP-binding</keyword>
<dbReference type="InterPro" id="IPR015865">
    <property type="entry name" value="Riboflavin_kinase_bac/euk"/>
</dbReference>
<protein>
    <recommendedName>
        <fullName evidence="1">riboflavin kinase</fullName>
        <ecNumber evidence="1">2.7.1.26</ecNumber>
    </recommendedName>
</protein>
<dbReference type="GO" id="GO:0005524">
    <property type="term" value="F:ATP binding"/>
    <property type="evidence" value="ECO:0007669"/>
    <property type="project" value="UniProtKB-KW"/>
</dbReference>
<evidence type="ECO:0000256" key="1">
    <source>
        <dbReference type="ARBA" id="ARBA00012105"/>
    </source>
</evidence>
<evidence type="ECO:0000256" key="2">
    <source>
        <dbReference type="ARBA" id="ARBA00022630"/>
    </source>
</evidence>
<reference evidence="8" key="1">
    <citation type="journal article" date="2014" name="Front. Microbiol.">
        <title>High frequency of phylogenetically diverse reductive dehalogenase-homologous genes in deep subseafloor sedimentary metagenomes.</title>
        <authorList>
            <person name="Kawai M."/>
            <person name="Futagami T."/>
            <person name="Toyoda A."/>
            <person name="Takaki Y."/>
            <person name="Nishi S."/>
            <person name="Hori S."/>
            <person name="Arai W."/>
            <person name="Tsubouchi T."/>
            <person name="Morono Y."/>
            <person name="Uchiyama I."/>
            <person name="Ito T."/>
            <person name="Fujiyama A."/>
            <person name="Inagaki F."/>
            <person name="Takami H."/>
        </authorList>
    </citation>
    <scope>NUCLEOTIDE SEQUENCE</scope>
    <source>
        <strain evidence="8">Expedition CK06-06</strain>
    </source>
</reference>
<dbReference type="EC" id="2.7.1.26" evidence="1"/>
<dbReference type="EMBL" id="BARW01036275">
    <property type="protein sequence ID" value="GAJ25051.1"/>
    <property type="molecule type" value="Genomic_DNA"/>
</dbReference>
<evidence type="ECO:0000259" key="7">
    <source>
        <dbReference type="Pfam" id="PF01687"/>
    </source>
</evidence>
<evidence type="ECO:0000256" key="6">
    <source>
        <dbReference type="ARBA" id="ARBA00022840"/>
    </source>
</evidence>
<proteinExistence type="predicted"/>